<dbReference type="SUPFAM" id="SSF143800">
    <property type="entry name" value="L28p-like"/>
    <property type="match status" value="1"/>
</dbReference>
<dbReference type="PANTHER" id="PTHR39080">
    <property type="entry name" value="50S RIBOSOMAL PROTEIN L28"/>
    <property type="match status" value="1"/>
</dbReference>
<dbReference type="InterPro" id="IPR034704">
    <property type="entry name" value="Ribosomal_bL28/bL31-like_sf"/>
</dbReference>
<keyword evidence="2 5" id="KW-0689">Ribosomal protein</keyword>
<dbReference type="InterPro" id="IPR037147">
    <property type="entry name" value="Ribosomal_bL28_sf"/>
</dbReference>
<dbReference type="Proteomes" id="UP000233654">
    <property type="component" value="Unassembled WGS sequence"/>
</dbReference>
<dbReference type="InterPro" id="IPR050096">
    <property type="entry name" value="Bacterial_rp_bL28"/>
</dbReference>
<organism evidence="6 7">
    <name type="scientific">Candidatus Anoxymicrobium japonicum</name>
    <dbReference type="NCBI Taxonomy" id="2013648"/>
    <lineage>
        <taxon>Bacteria</taxon>
        <taxon>Bacillati</taxon>
        <taxon>Actinomycetota</taxon>
        <taxon>Candidatus Geothermincolia</taxon>
        <taxon>Candidatus Geothermincolales</taxon>
        <taxon>Candidatus Anoxymicrobiaceae</taxon>
        <taxon>Candidatus Anoxymicrobium</taxon>
    </lineage>
</organism>
<dbReference type="NCBIfam" id="TIGR00009">
    <property type="entry name" value="L28"/>
    <property type="match status" value="1"/>
</dbReference>
<name>A0A2N3G4Z0_9ACTN</name>
<dbReference type="Pfam" id="PF00830">
    <property type="entry name" value="Ribosomal_L28"/>
    <property type="match status" value="1"/>
</dbReference>
<accession>A0A2N3G4Z0</accession>
<comment type="caution">
    <text evidence="6">The sequence shown here is derived from an EMBL/GenBank/DDBJ whole genome shotgun (WGS) entry which is preliminary data.</text>
</comment>
<dbReference type="InterPro" id="IPR001383">
    <property type="entry name" value="Ribosomal_bL28_bact-type"/>
</dbReference>
<evidence type="ECO:0000313" key="6">
    <source>
        <dbReference type="EMBL" id="PKQ27791.1"/>
    </source>
</evidence>
<proteinExistence type="inferred from homology"/>
<dbReference type="Gene3D" id="2.30.170.40">
    <property type="entry name" value="Ribosomal protein L28/L24"/>
    <property type="match status" value="1"/>
</dbReference>
<dbReference type="GO" id="GO:0006412">
    <property type="term" value="P:translation"/>
    <property type="evidence" value="ECO:0007669"/>
    <property type="project" value="UniProtKB-UniRule"/>
</dbReference>
<dbReference type="GO" id="GO:0005840">
    <property type="term" value="C:ribosome"/>
    <property type="evidence" value="ECO:0007669"/>
    <property type="project" value="UniProtKB-KW"/>
</dbReference>
<keyword evidence="3 5" id="KW-0687">Ribonucleoprotein</keyword>
<sequence>MSNVCDICGKKPHFGFNVSHSHKKTKKRWTPNVHKMRIVVNGSPRNARVCSRCLKRGNIQKA</sequence>
<dbReference type="InterPro" id="IPR026569">
    <property type="entry name" value="Ribosomal_bL28"/>
</dbReference>
<evidence type="ECO:0000313" key="7">
    <source>
        <dbReference type="Proteomes" id="UP000233654"/>
    </source>
</evidence>
<evidence type="ECO:0000256" key="3">
    <source>
        <dbReference type="ARBA" id="ARBA00023274"/>
    </source>
</evidence>
<dbReference type="PANTHER" id="PTHR39080:SF1">
    <property type="entry name" value="LARGE RIBOSOMAL SUBUNIT PROTEIN BL28A"/>
    <property type="match status" value="1"/>
</dbReference>
<dbReference type="HAMAP" id="MF_00373">
    <property type="entry name" value="Ribosomal_bL28"/>
    <property type="match status" value="1"/>
</dbReference>
<dbReference type="GO" id="GO:1990904">
    <property type="term" value="C:ribonucleoprotein complex"/>
    <property type="evidence" value="ECO:0007669"/>
    <property type="project" value="UniProtKB-KW"/>
</dbReference>
<dbReference type="AlphaFoldDB" id="A0A2N3G4Z0"/>
<evidence type="ECO:0000256" key="5">
    <source>
        <dbReference type="HAMAP-Rule" id="MF_00373"/>
    </source>
</evidence>
<evidence type="ECO:0000256" key="1">
    <source>
        <dbReference type="ARBA" id="ARBA00008760"/>
    </source>
</evidence>
<comment type="similarity">
    <text evidence="1 5">Belongs to the bacterial ribosomal protein bL28 family.</text>
</comment>
<evidence type="ECO:0000256" key="4">
    <source>
        <dbReference type="ARBA" id="ARBA00035174"/>
    </source>
</evidence>
<gene>
    <name evidence="5 6" type="primary">rpmB</name>
    <name evidence="6" type="ORF">CVT63_06150</name>
</gene>
<dbReference type="EMBL" id="PHEX01000054">
    <property type="protein sequence ID" value="PKQ27791.1"/>
    <property type="molecule type" value="Genomic_DNA"/>
</dbReference>
<dbReference type="GO" id="GO:0003735">
    <property type="term" value="F:structural constituent of ribosome"/>
    <property type="evidence" value="ECO:0007669"/>
    <property type="project" value="InterPro"/>
</dbReference>
<protein>
    <recommendedName>
        <fullName evidence="4 5">Large ribosomal subunit protein bL28</fullName>
    </recommendedName>
</protein>
<reference evidence="6 7" key="1">
    <citation type="journal article" date="2017" name="ISME J.">
        <title>Potential for microbial H2 and metal transformations associated with novel bacteria and archaea in deep terrestrial subsurface sediments.</title>
        <authorList>
            <person name="Hernsdorf A.W."/>
            <person name="Amano Y."/>
            <person name="Miyakawa K."/>
            <person name="Ise K."/>
            <person name="Suzuki Y."/>
            <person name="Anantharaman K."/>
            <person name="Probst A."/>
            <person name="Burstein D."/>
            <person name="Thomas B.C."/>
            <person name="Banfield J.F."/>
        </authorList>
    </citation>
    <scope>NUCLEOTIDE SEQUENCE [LARGE SCALE GENOMIC DNA]</scope>
    <source>
        <strain evidence="6">HGW-Actinobacteria-3</strain>
    </source>
</reference>
<evidence type="ECO:0000256" key="2">
    <source>
        <dbReference type="ARBA" id="ARBA00022980"/>
    </source>
</evidence>